<dbReference type="RefSeq" id="XP_075099593.1">
    <property type="nucleotide sequence ID" value="XM_075243492.1"/>
</dbReference>
<gene>
    <name evidence="2" type="primary">LOC107819076</name>
</gene>
<proteinExistence type="predicted"/>
<keyword evidence="1" id="KW-1185">Reference proteome</keyword>
<dbReference type="Proteomes" id="UP000790787">
    <property type="component" value="Chromosome 22"/>
</dbReference>
<sequence length="92" mass="9971">MAFIDDCIAEALALETTAFENILAQLTASSFSSTCFECSETKEEVEDYEDKGKDIEPDAEKPSSSKDAVKISNPSTSSDKADCWNFSAGNWG</sequence>
<reference evidence="2" key="2">
    <citation type="submission" date="2025-08" db="UniProtKB">
        <authorList>
            <consortium name="RefSeq"/>
        </authorList>
    </citation>
    <scope>IDENTIFICATION</scope>
    <source>
        <tissue evidence="2">Leaf</tissue>
    </source>
</reference>
<evidence type="ECO:0000313" key="2">
    <source>
        <dbReference type="RefSeq" id="XP_075099593.1"/>
    </source>
</evidence>
<protein>
    <submittedName>
        <fullName evidence="2">Uncharacterized protein LOC107819076 isoform X4</fullName>
    </submittedName>
</protein>
<accession>A0AC58TQT2</accession>
<organism evidence="1 2">
    <name type="scientific">Nicotiana tabacum</name>
    <name type="common">Common tobacco</name>
    <dbReference type="NCBI Taxonomy" id="4097"/>
    <lineage>
        <taxon>Eukaryota</taxon>
        <taxon>Viridiplantae</taxon>
        <taxon>Streptophyta</taxon>
        <taxon>Embryophyta</taxon>
        <taxon>Tracheophyta</taxon>
        <taxon>Spermatophyta</taxon>
        <taxon>Magnoliopsida</taxon>
        <taxon>eudicotyledons</taxon>
        <taxon>Gunneridae</taxon>
        <taxon>Pentapetalae</taxon>
        <taxon>asterids</taxon>
        <taxon>lamiids</taxon>
        <taxon>Solanales</taxon>
        <taxon>Solanaceae</taxon>
        <taxon>Nicotianoideae</taxon>
        <taxon>Nicotianeae</taxon>
        <taxon>Nicotiana</taxon>
    </lineage>
</organism>
<reference evidence="1" key="1">
    <citation type="journal article" date="2014" name="Nat. Commun.">
        <title>The tobacco genome sequence and its comparison with those of tomato and potato.</title>
        <authorList>
            <person name="Sierro N."/>
            <person name="Battey J.N."/>
            <person name="Ouadi S."/>
            <person name="Bakaher N."/>
            <person name="Bovet L."/>
            <person name="Willig A."/>
            <person name="Goepfert S."/>
            <person name="Peitsch M.C."/>
            <person name="Ivanov N.V."/>
        </authorList>
    </citation>
    <scope>NUCLEOTIDE SEQUENCE [LARGE SCALE GENOMIC DNA]</scope>
</reference>
<name>A0AC58TQT2_TOBAC</name>
<evidence type="ECO:0000313" key="1">
    <source>
        <dbReference type="Proteomes" id="UP000790787"/>
    </source>
</evidence>